<evidence type="ECO:0008006" key="3">
    <source>
        <dbReference type="Google" id="ProtNLM"/>
    </source>
</evidence>
<dbReference type="Proteomes" id="UP000032049">
    <property type="component" value="Unassembled WGS sequence"/>
</dbReference>
<dbReference type="EMBL" id="JXRA01000029">
    <property type="protein sequence ID" value="KIO77746.1"/>
    <property type="molecule type" value="Genomic_DNA"/>
</dbReference>
<evidence type="ECO:0000313" key="2">
    <source>
        <dbReference type="Proteomes" id="UP000032049"/>
    </source>
</evidence>
<name>A0A0D0GTF9_9SPHI</name>
<reference evidence="1 2" key="1">
    <citation type="submission" date="2015-01" db="EMBL/GenBank/DDBJ databases">
        <title>Draft genome sequence of Pedobacter sp. NL19 isolated from sludge of an effluent treatment pond in an abandoned uranium mine.</title>
        <authorList>
            <person name="Santos T."/>
            <person name="Caetano T."/>
            <person name="Covas C."/>
            <person name="Cruz A."/>
            <person name="Mendo S."/>
        </authorList>
    </citation>
    <scope>NUCLEOTIDE SEQUENCE [LARGE SCALE GENOMIC DNA]</scope>
    <source>
        <strain evidence="1 2">NL19</strain>
    </source>
</reference>
<dbReference type="PROSITE" id="PS51257">
    <property type="entry name" value="PROKAR_LIPOPROTEIN"/>
    <property type="match status" value="1"/>
</dbReference>
<keyword evidence="2" id="KW-1185">Reference proteome</keyword>
<dbReference type="RefSeq" id="WP_041880272.1">
    <property type="nucleotide sequence ID" value="NZ_CP157278.1"/>
</dbReference>
<gene>
    <name evidence="1" type="ORF">TH53_07390</name>
</gene>
<dbReference type="OrthoDB" id="1347096at2"/>
<organism evidence="1 2">
    <name type="scientific">Pedobacter lusitanus</name>
    <dbReference type="NCBI Taxonomy" id="1503925"/>
    <lineage>
        <taxon>Bacteria</taxon>
        <taxon>Pseudomonadati</taxon>
        <taxon>Bacteroidota</taxon>
        <taxon>Sphingobacteriia</taxon>
        <taxon>Sphingobacteriales</taxon>
        <taxon>Sphingobacteriaceae</taxon>
        <taxon>Pedobacter</taxon>
    </lineage>
</organism>
<evidence type="ECO:0000313" key="1">
    <source>
        <dbReference type="EMBL" id="KIO77746.1"/>
    </source>
</evidence>
<comment type="caution">
    <text evidence="1">The sequence shown here is derived from an EMBL/GenBank/DDBJ whole genome shotgun (WGS) entry which is preliminary data.</text>
</comment>
<proteinExistence type="predicted"/>
<protein>
    <recommendedName>
        <fullName evidence="3">Lipoprotein</fullName>
    </recommendedName>
</protein>
<accession>A0A0D0GTF9</accession>
<sequence>MKTLWMIIIIAAITGCHDKPKAYDESRELIPDPEGYQKDTIIQSTKDSALVSDTLIKKKKSL</sequence>
<dbReference type="AlphaFoldDB" id="A0A0D0GTF9"/>